<feature type="region of interest" description="Disordered" evidence="1">
    <location>
        <begin position="1"/>
        <end position="35"/>
    </location>
</feature>
<proteinExistence type="predicted"/>
<organism evidence="2">
    <name type="scientific">Arundo donax</name>
    <name type="common">Giant reed</name>
    <name type="synonym">Donax arundinaceus</name>
    <dbReference type="NCBI Taxonomy" id="35708"/>
    <lineage>
        <taxon>Eukaryota</taxon>
        <taxon>Viridiplantae</taxon>
        <taxon>Streptophyta</taxon>
        <taxon>Embryophyta</taxon>
        <taxon>Tracheophyta</taxon>
        <taxon>Spermatophyta</taxon>
        <taxon>Magnoliopsida</taxon>
        <taxon>Liliopsida</taxon>
        <taxon>Poales</taxon>
        <taxon>Poaceae</taxon>
        <taxon>PACMAD clade</taxon>
        <taxon>Arundinoideae</taxon>
        <taxon>Arundineae</taxon>
        <taxon>Arundo</taxon>
    </lineage>
</organism>
<dbReference type="EMBL" id="GBRH01196848">
    <property type="protein sequence ID" value="JAE01048.1"/>
    <property type="molecule type" value="Transcribed_RNA"/>
</dbReference>
<reference evidence="2" key="2">
    <citation type="journal article" date="2015" name="Data Brief">
        <title>Shoot transcriptome of the giant reed, Arundo donax.</title>
        <authorList>
            <person name="Barrero R.A."/>
            <person name="Guerrero F.D."/>
            <person name="Moolhuijzen P."/>
            <person name="Goolsby J.A."/>
            <person name="Tidwell J."/>
            <person name="Bellgard S.E."/>
            <person name="Bellgard M.I."/>
        </authorList>
    </citation>
    <scope>NUCLEOTIDE SEQUENCE</scope>
    <source>
        <tissue evidence="2">Shoot tissue taken approximately 20 cm above the soil surface</tissue>
    </source>
</reference>
<feature type="compositionally biased region" description="Polar residues" evidence="1">
    <location>
        <begin position="1"/>
        <end position="10"/>
    </location>
</feature>
<reference evidence="2" key="1">
    <citation type="submission" date="2014-09" db="EMBL/GenBank/DDBJ databases">
        <authorList>
            <person name="Magalhaes I.L.F."/>
            <person name="Oliveira U."/>
            <person name="Santos F.R."/>
            <person name="Vidigal T.H.D.A."/>
            <person name="Brescovit A.D."/>
            <person name="Santos A.J."/>
        </authorList>
    </citation>
    <scope>NUCLEOTIDE SEQUENCE</scope>
    <source>
        <tissue evidence="2">Shoot tissue taken approximately 20 cm above the soil surface</tissue>
    </source>
</reference>
<sequence>MMNPTMNLSMRSCPMDLMSSGNSLVSQAHPEPLRD</sequence>
<evidence type="ECO:0000256" key="1">
    <source>
        <dbReference type="SAM" id="MobiDB-lite"/>
    </source>
</evidence>
<protein>
    <submittedName>
        <fullName evidence="2">Uncharacterized protein</fullName>
    </submittedName>
</protein>
<dbReference type="AlphaFoldDB" id="A0A0A9EYF0"/>
<evidence type="ECO:0000313" key="2">
    <source>
        <dbReference type="EMBL" id="JAE01048.1"/>
    </source>
</evidence>
<name>A0A0A9EYF0_ARUDO</name>
<accession>A0A0A9EYF0</accession>